<dbReference type="AlphaFoldDB" id="A0A1H1UBQ2"/>
<gene>
    <name evidence="1" type="ORF">SAMN05444158_2892</name>
</gene>
<accession>A0A1H1UBQ2</accession>
<organism evidence="1 2">
    <name type="scientific">Bradyrhizobium canariense</name>
    <dbReference type="NCBI Taxonomy" id="255045"/>
    <lineage>
        <taxon>Bacteria</taxon>
        <taxon>Pseudomonadati</taxon>
        <taxon>Pseudomonadota</taxon>
        <taxon>Alphaproteobacteria</taxon>
        <taxon>Hyphomicrobiales</taxon>
        <taxon>Nitrobacteraceae</taxon>
        <taxon>Bradyrhizobium</taxon>
    </lineage>
</organism>
<reference evidence="2" key="1">
    <citation type="submission" date="2016-10" db="EMBL/GenBank/DDBJ databases">
        <authorList>
            <person name="Varghese N."/>
            <person name="Submissions S."/>
        </authorList>
    </citation>
    <scope>NUCLEOTIDE SEQUENCE [LARGE SCALE GENOMIC DNA]</scope>
    <source>
        <strain evidence="2">GAS369</strain>
    </source>
</reference>
<sequence length="88" mass="9198">METGARRGPRYCRPADVPSAAAKMRATAAAPAAEMPATAKMTTATKMATTTSSMRGSSAATTTAALRSRVSTGCDDERQNCNGINFYF</sequence>
<name>A0A1H1UBQ2_9BRAD</name>
<proteinExistence type="predicted"/>
<protein>
    <submittedName>
        <fullName evidence="1">Uncharacterized protein</fullName>
    </submittedName>
</protein>
<keyword evidence="2" id="KW-1185">Reference proteome</keyword>
<evidence type="ECO:0000313" key="2">
    <source>
        <dbReference type="Proteomes" id="UP000243904"/>
    </source>
</evidence>
<dbReference type="EMBL" id="LT629750">
    <property type="protein sequence ID" value="SDS69833.1"/>
    <property type="molecule type" value="Genomic_DNA"/>
</dbReference>
<dbReference type="Proteomes" id="UP000243904">
    <property type="component" value="Chromosome I"/>
</dbReference>
<evidence type="ECO:0000313" key="1">
    <source>
        <dbReference type="EMBL" id="SDS69833.1"/>
    </source>
</evidence>